<dbReference type="GO" id="GO:0016788">
    <property type="term" value="F:hydrolase activity, acting on ester bonds"/>
    <property type="evidence" value="ECO:0007669"/>
    <property type="project" value="TreeGrafter"/>
</dbReference>
<dbReference type="EMBL" id="JXTC01000138">
    <property type="protein sequence ID" value="PON85975.1"/>
    <property type="molecule type" value="Genomic_DNA"/>
</dbReference>
<dbReference type="GO" id="GO:0005737">
    <property type="term" value="C:cytoplasm"/>
    <property type="evidence" value="ECO:0007669"/>
    <property type="project" value="TreeGrafter"/>
</dbReference>
<reference evidence="2" key="1">
    <citation type="submission" date="2016-06" db="EMBL/GenBank/DDBJ databases">
        <title>Parallel loss of symbiosis genes in relatives of nitrogen-fixing non-legume Parasponia.</title>
        <authorList>
            <person name="Van Velzen R."/>
            <person name="Holmer R."/>
            <person name="Bu F."/>
            <person name="Rutten L."/>
            <person name="Van Zeijl A."/>
            <person name="Liu W."/>
            <person name="Santuari L."/>
            <person name="Cao Q."/>
            <person name="Sharma T."/>
            <person name="Shen D."/>
            <person name="Roswanjaya Y."/>
            <person name="Wardhani T."/>
            <person name="Kalhor M.S."/>
            <person name="Jansen J."/>
            <person name="Van den Hoogen J."/>
            <person name="Gungor B."/>
            <person name="Hartog M."/>
            <person name="Hontelez J."/>
            <person name="Verver J."/>
            <person name="Yang W.-C."/>
            <person name="Schijlen E."/>
            <person name="Repin R."/>
            <person name="Schilthuizen M."/>
            <person name="Schranz E."/>
            <person name="Heidstra R."/>
            <person name="Miyata K."/>
            <person name="Fedorova E."/>
            <person name="Kohlen W."/>
            <person name="Bisseling T."/>
            <person name="Smit S."/>
            <person name="Geurts R."/>
        </authorList>
    </citation>
    <scope>NUCLEOTIDE SEQUENCE [LARGE SCALE GENOMIC DNA]</scope>
    <source>
        <strain evidence="2">cv. RG33-2</strain>
    </source>
</reference>
<dbReference type="PANTHER" id="PTHR32440">
    <property type="entry name" value="PHOSPHATASE DCR2-RELATED-RELATED"/>
    <property type="match status" value="1"/>
</dbReference>
<proteinExistence type="predicted"/>
<dbReference type="PANTHER" id="PTHR32440:SF2">
    <property type="entry name" value="INACTIVE PURPLE ACID PHOSPHATASE 28-RELATED"/>
    <property type="match status" value="1"/>
</dbReference>
<keyword evidence="2" id="KW-1185">Reference proteome</keyword>
<dbReference type="AlphaFoldDB" id="A0A2P5EKE1"/>
<dbReference type="InterPro" id="IPR029052">
    <property type="entry name" value="Metallo-depent_PP-like"/>
</dbReference>
<dbReference type="InParanoid" id="A0A2P5EKE1"/>
<dbReference type="SUPFAM" id="SSF56300">
    <property type="entry name" value="Metallo-dependent phosphatases"/>
    <property type="match status" value="1"/>
</dbReference>
<dbReference type="Proteomes" id="UP000237000">
    <property type="component" value="Unassembled WGS sequence"/>
</dbReference>
<sequence>MGDVKGVFIGHDHNNDFCGKLDGIWFCYGGGFGYHGYGKNGWPRRARVILAELGKGEKAWMGVERIKTWKRLDDDKLSKIDEQILWEWQASR</sequence>
<name>A0A2P5EKE1_TREOI</name>
<evidence type="ECO:0000313" key="2">
    <source>
        <dbReference type="Proteomes" id="UP000237000"/>
    </source>
</evidence>
<dbReference type="STRING" id="63057.A0A2P5EKE1"/>
<accession>A0A2P5EKE1</accession>
<organism evidence="1 2">
    <name type="scientific">Trema orientale</name>
    <name type="common">Charcoal tree</name>
    <name type="synonym">Celtis orientalis</name>
    <dbReference type="NCBI Taxonomy" id="63057"/>
    <lineage>
        <taxon>Eukaryota</taxon>
        <taxon>Viridiplantae</taxon>
        <taxon>Streptophyta</taxon>
        <taxon>Embryophyta</taxon>
        <taxon>Tracheophyta</taxon>
        <taxon>Spermatophyta</taxon>
        <taxon>Magnoliopsida</taxon>
        <taxon>eudicotyledons</taxon>
        <taxon>Gunneridae</taxon>
        <taxon>Pentapetalae</taxon>
        <taxon>rosids</taxon>
        <taxon>fabids</taxon>
        <taxon>Rosales</taxon>
        <taxon>Cannabaceae</taxon>
        <taxon>Trema</taxon>
    </lineage>
</organism>
<evidence type="ECO:0000313" key="1">
    <source>
        <dbReference type="EMBL" id="PON85975.1"/>
    </source>
</evidence>
<comment type="caution">
    <text evidence="1">The sequence shown here is derived from an EMBL/GenBank/DDBJ whole genome shotgun (WGS) entry which is preliminary data.</text>
</comment>
<protein>
    <submittedName>
        <fullName evidence="1">Metallo-dependent phosphatase-like</fullName>
    </submittedName>
</protein>
<gene>
    <name evidence="1" type="ORF">TorRG33x02_181800</name>
</gene>
<dbReference type="OrthoDB" id="783096at2759"/>